<sequence>MGFTRLSMRRDYNVTAVNTQRHDIDGKALGEKNLKCKFEAFLISMSSISASS</sequence>
<reference evidence="1 2" key="1">
    <citation type="journal article" date="2021" name="Sci. Rep.">
        <title>Chromosome anchoring in Senegalese sole (Solea senegalensis) reveals sex-associated markers and genome rearrangements in flatfish.</title>
        <authorList>
            <person name="Guerrero-Cozar I."/>
            <person name="Gomez-Garrido J."/>
            <person name="Berbel C."/>
            <person name="Martinez-Blanch J.F."/>
            <person name="Alioto T."/>
            <person name="Claros M.G."/>
            <person name="Gagnaire P.A."/>
            <person name="Manchado M."/>
        </authorList>
    </citation>
    <scope>NUCLEOTIDE SEQUENCE [LARGE SCALE GENOMIC DNA]</scope>
    <source>
        <strain evidence="1">Sse05_10M</strain>
    </source>
</reference>
<proteinExistence type="predicted"/>
<name>A0AAV6QHS2_SOLSE</name>
<comment type="caution">
    <text evidence="1">The sequence shown here is derived from an EMBL/GenBank/DDBJ whole genome shotgun (WGS) entry which is preliminary data.</text>
</comment>
<dbReference type="EMBL" id="JAGKHQ010000016">
    <property type="protein sequence ID" value="KAG7493286.1"/>
    <property type="molecule type" value="Genomic_DNA"/>
</dbReference>
<gene>
    <name evidence="1" type="ORF">JOB18_005521</name>
</gene>
<protein>
    <submittedName>
        <fullName evidence="1">Uncharacterized protein</fullName>
    </submittedName>
</protein>
<keyword evidence="2" id="KW-1185">Reference proteome</keyword>
<dbReference type="Proteomes" id="UP000693946">
    <property type="component" value="Linkage Group LG4"/>
</dbReference>
<accession>A0AAV6QHS2</accession>
<organism evidence="1 2">
    <name type="scientific">Solea senegalensis</name>
    <name type="common">Senegalese sole</name>
    <dbReference type="NCBI Taxonomy" id="28829"/>
    <lineage>
        <taxon>Eukaryota</taxon>
        <taxon>Metazoa</taxon>
        <taxon>Chordata</taxon>
        <taxon>Craniata</taxon>
        <taxon>Vertebrata</taxon>
        <taxon>Euteleostomi</taxon>
        <taxon>Actinopterygii</taxon>
        <taxon>Neopterygii</taxon>
        <taxon>Teleostei</taxon>
        <taxon>Neoteleostei</taxon>
        <taxon>Acanthomorphata</taxon>
        <taxon>Carangaria</taxon>
        <taxon>Pleuronectiformes</taxon>
        <taxon>Pleuronectoidei</taxon>
        <taxon>Soleidae</taxon>
        <taxon>Solea</taxon>
    </lineage>
</organism>
<dbReference type="AlphaFoldDB" id="A0AAV6QHS2"/>
<evidence type="ECO:0000313" key="2">
    <source>
        <dbReference type="Proteomes" id="UP000693946"/>
    </source>
</evidence>
<evidence type="ECO:0000313" key="1">
    <source>
        <dbReference type="EMBL" id="KAG7493286.1"/>
    </source>
</evidence>